<evidence type="ECO:0000256" key="1">
    <source>
        <dbReference type="ARBA" id="ARBA00001974"/>
    </source>
</evidence>
<keyword evidence="6" id="KW-0560">Oxidoreductase</keyword>
<dbReference type="Proteomes" id="UP001176961">
    <property type="component" value="Unassembled WGS sequence"/>
</dbReference>
<dbReference type="InterPro" id="IPR023753">
    <property type="entry name" value="FAD/NAD-binding_dom"/>
</dbReference>
<feature type="coiled-coil region" evidence="7">
    <location>
        <begin position="547"/>
        <end position="599"/>
    </location>
</feature>
<evidence type="ECO:0000256" key="2">
    <source>
        <dbReference type="ARBA" id="ARBA00009686"/>
    </source>
</evidence>
<dbReference type="PANTHER" id="PTHR48467">
    <property type="entry name" value="GLUTAMATE SYNTHASE 1 [NADH], CHLOROPLASTIC-LIKE"/>
    <property type="match status" value="1"/>
</dbReference>
<evidence type="ECO:0000259" key="9">
    <source>
        <dbReference type="Pfam" id="PF07992"/>
    </source>
</evidence>
<dbReference type="Pfam" id="PF07992">
    <property type="entry name" value="Pyr_redox_2"/>
    <property type="match status" value="1"/>
</dbReference>
<evidence type="ECO:0008006" key="12">
    <source>
        <dbReference type="Google" id="ProtNLM"/>
    </source>
</evidence>
<feature type="domain" description="FAD/NAD(P)-binding" evidence="9">
    <location>
        <begin position="58"/>
        <end position="237"/>
    </location>
</feature>
<dbReference type="InterPro" id="IPR055275">
    <property type="entry name" value="Ferredox_Rdtase"/>
</dbReference>
<keyword evidence="11" id="KW-1185">Reference proteome</keyword>
<dbReference type="PANTHER" id="PTHR48467:SF1">
    <property type="entry name" value="GLUTAMATE SYNTHASE 1 [NADH], CHLOROPLASTIC-LIKE"/>
    <property type="match status" value="1"/>
</dbReference>
<evidence type="ECO:0000313" key="11">
    <source>
        <dbReference type="Proteomes" id="UP001176961"/>
    </source>
</evidence>
<organism evidence="10 11">
    <name type="scientific">Cylicocyclus nassatus</name>
    <name type="common">Nematode worm</name>
    <dbReference type="NCBI Taxonomy" id="53992"/>
    <lineage>
        <taxon>Eukaryota</taxon>
        <taxon>Metazoa</taxon>
        <taxon>Ecdysozoa</taxon>
        <taxon>Nematoda</taxon>
        <taxon>Chromadorea</taxon>
        <taxon>Rhabditida</taxon>
        <taxon>Rhabditina</taxon>
        <taxon>Rhabditomorpha</taxon>
        <taxon>Strongyloidea</taxon>
        <taxon>Strongylidae</taxon>
        <taxon>Cylicocyclus</taxon>
    </lineage>
</organism>
<proteinExistence type="inferred from homology"/>
<evidence type="ECO:0000256" key="3">
    <source>
        <dbReference type="ARBA" id="ARBA00022630"/>
    </source>
</evidence>
<sequence>MRIDDVSSHSSCNKLIKSVQFQAHVTIMQSWKSFLRYVSKLAYSEIRNFATAYKGAPRVAVVGSGPAGLFTCSSLLRRIPDGKIDVFDSAPVPFGLVRYGVAPDHQDVKNCTNIFDKMFETNKDRIALFCNVKIGSDLTMKELTRHYDAVLLAYGAHQPRKLLVPGAESTNVISGSAFVSWYNGVPNAKVPAGPLLDDPDVIIVGNGNVALDCARVLSTAKWLRTTDIPTEVVTILENSKVRSIKIVGRRGPQDVSFTTKELREQFKVPEWNTTVEMDEEEVKSLKEAASAMPRRRKRLMNVLLDGVRPPEGERQCRFLNYREVKEVIPDQSGRVSAVKFYNKRKDEEEVIPCGLLIYSIGYQTYVIDGLPKTEEGRLAMKNNFRVDMPCGSFVYAVGWCAHGPRGVIVDTQQDSLNVAEQMMKDFSTRTDVTGSLHGARALLDSRHVNYLTWAEWKKIDELELKQGQEKGKVVDWILLFTDAVLAQSICCMASLESKLLDGRNVGYCSSSDEEDSDWKVANDEDEHQNNAMRRLGPSSNTGAKGVLREFAAQKEAAERTNRAKLRELSELSKRGTLEMSKEEREQAQAEDSLENLRQRRFMELRKAAAGKILEITDKDQFTKAIDGCENMLCVLLYEPEDEMCQKMTHICKLLAADFPRVKFIRAKSTLLGMSKAFTEQALPALQFYLNGELVGNFIRLPSVLGEEFDVNIVKQFLRRQHIDLVHGNYTSDLESTDEEAE</sequence>
<reference evidence="10" key="1">
    <citation type="submission" date="2023-07" db="EMBL/GenBank/DDBJ databases">
        <authorList>
            <consortium name="CYATHOMIX"/>
        </authorList>
    </citation>
    <scope>NUCLEOTIDE SEQUENCE</scope>
    <source>
        <strain evidence="10">N/A</strain>
    </source>
</reference>
<dbReference type="EMBL" id="CATQJL010000305">
    <property type="protein sequence ID" value="CAJ0600841.1"/>
    <property type="molecule type" value="Genomic_DNA"/>
</dbReference>
<keyword evidence="5" id="KW-0521">NADP</keyword>
<dbReference type="Gene3D" id="3.50.50.60">
    <property type="entry name" value="FAD/NAD(P)-binding domain"/>
    <property type="match status" value="1"/>
</dbReference>
<evidence type="ECO:0000256" key="6">
    <source>
        <dbReference type="ARBA" id="ARBA00023002"/>
    </source>
</evidence>
<gene>
    <name evidence="10" type="ORF">CYNAS_LOCUS12824</name>
</gene>
<dbReference type="GO" id="GO:0016491">
    <property type="term" value="F:oxidoreductase activity"/>
    <property type="evidence" value="ECO:0007669"/>
    <property type="project" value="UniProtKB-KW"/>
</dbReference>
<dbReference type="GO" id="GO:0008277">
    <property type="term" value="P:regulation of G protein-coupled receptor signaling pathway"/>
    <property type="evidence" value="ECO:0007669"/>
    <property type="project" value="InterPro"/>
</dbReference>
<dbReference type="InterPro" id="IPR036188">
    <property type="entry name" value="FAD/NAD-bd_sf"/>
</dbReference>
<keyword evidence="7" id="KW-0175">Coiled coil</keyword>
<dbReference type="SUPFAM" id="SSF51971">
    <property type="entry name" value="Nucleotide-binding domain"/>
    <property type="match status" value="1"/>
</dbReference>
<dbReference type="PRINTS" id="PR00419">
    <property type="entry name" value="ADXRDTASE"/>
</dbReference>
<dbReference type="CDD" id="cd02987">
    <property type="entry name" value="Phd_like_Phd"/>
    <property type="match status" value="1"/>
</dbReference>
<evidence type="ECO:0000256" key="5">
    <source>
        <dbReference type="ARBA" id="ARBA00022857"/>
    </source>
</evidence>
<dbReference type="SUPFAM" id="SSF52833">
    <property type="entry name" value="Thioredoxin-like"/>
    <property type="match status" value="1"/>
</dbReference>
<dbReference type="InterPro" id="IPR036249">
    <property type="entry name" value="Thioredoxin-like_sf"/>
</dbReference>
<dbReference type="Gene3D" id="3.40.30.10">
    <property type="entry name" value="Glutaredoxin"/>
    <property type="match status" value="1"/>
</dbReference>
<keyword evidence="3" id="KW-0285">Flavoprotein</keyword>
<evidence type="ECO:0000259" key="8">
    <source>
        <dbReference type="Pfam" id="PF02114"/>
    </source>
</evidence>
<name>A0AA36GYP8_CYLNA</name>
<dbReference type="AlphaFoldDB" id="A0AA36GYP8"/>
<dbReference type="InterPro" id="IPR024253">
    <property type="entry name" value="Phosducin_thioredoxin-like_dom"/>
</dbReference>
<comment type="similarity">
    <text evidence="2">Belongs to the phosducin family.</text>
</comment>
<feature type="domain" description="Phosducin" evidence="8">
    <location>
        <begin position="590"/>
        <end position="718"/>
    </location>
</feature>
<accession>A0AA36GYP8</accession>
<protein>
    <recommendedName>
        <fullName evidence="12">NADPH:adrenodoxin oxidoreductase, mitochondrial</fullName>
    </recommendedName>
</protein>
<evidence type="ECO:0000256" key="4">
    <source>
        <dbReference type="ARBA" id="ARBA00022827"/>
    </source>
</evidence>
<comment type="cofactor">
    <cofactor evidence="1">
        <name>FAD</name>
        <dbReference type="ChEBI" id="CHEBI:57692"/>
    </cofactor>
</comment>
<evidence type="ECO:0000256" key="7">
    <source>
        <dbReference type="SAM" id="Coils"/>
    </source>
</evidence>
<dbReference type="Pfam" id="PF02114">
    <property type="entry name" value="Phosducin"/>
    <property type="match status" value="1"/>
</dbReference>
<keyword evidence="4" id="KW-0274">FAD</keyword>
<dbReference type="InterPro" id="IPR001200">
    <property type="entry name" value="Phosducin"/>
</dbReference>
<evidence type="ECO:0000313" key="10">
    <source>
        <dbReference type="EMBL" id="CAJ0600841.1"/>
    </source>
</evidence>
<dbReference type="Gene3D" id="3.40.50.720">
    <property type="entry name" value="NAD(P)-binding Rossmann-like Domain"/>
    <property type="match status" value="1"/>
</dbReference>
<comment type="caution">
    <text evidence="10">The sequence shown here is derived from an EMBL/GenBank/DDBJ whole genome shotgun (WGS) entry which is preliminary data.</text>
</comment>